<reference evidence="1 2" key="1">
    <citation type="submission" date="2018-07" db="EMBL/GenBank/DDBJ databases">
        <title>Dyella monticola sp. nov. and Dyella psychrodurans sp. nov. isolated from monsoon evergreen broad-leaved forest soil of Dinghu Mountain, China.</title>
        <authorList>
            <person name="Gao Z."/>
            <person name="Qiu L."/>
        </authorList>
    </citation>
    <scope>NUCLEOTIDE SEQUENCE [LARGE SCALE GENOMIC DNA]</scope>
    <source>
        <strain evidence="1 2">4G-K06</strain>
    </source>
</reference>
<keyword evidence="2" id="KW-1185">Reference proteome</keyword>
<dbReference type="Proteomes" id="UP000254258">
    <property type="component" value="Unassembled WGS sequence"/>
</dbReference>
<name>A0A370X3P6_9GAMM</name>
<evidence type="ECO:0000313" key="1">
    <source>
        <dbReference type="EMBL" id="RDS82917.1"/>
    </source>
</evidence>
<accession>A0A370X3P6</accession>
<dbReference type="OrthoDB" id="5625505at2"/>
<comment type="caution">
    <text evidence="1">The sequence shown here is derived from an EMBL/GenBank/DDBJ whole genome shotgun (WGS) entry which is preliminary data.</text>
</comment>
<proteinExistence type="predicted"/>
<evidence type="ECO:0000313" key="2">
    <source>
        <dbReference type="Proteomes" id="UP000254258"/>
    </source>
</evidence>
<dbReference type="AlphaFoldDB" id="A0A370X3P6"/>
<protein>
    <submittedName>
        <fullName evidence="1">PilZ domain-containing protein</fullName>
    </submittedName>
</protein>
<dbReference type="EMBL" id="QRBE01000003">
    <property type="protein sequence ID" value="RDS82917.1"/>
    <property type="molecule type" value="Genomic_DNA"/>
</dbReference>
<organism evidence="1 2">
    <name type="scientific">Dyella monticola</name>
    <dbReference type="NCBI Taxonomy" id="1927958"/>
    <lineage>
        <taxon>Bacteria</taxon>
        <taxon>Pseudomonadati</taxon>
        <taxon>Pseudomonadota</taxon>
        <taxon>Gammaproteobacteria</taxon>
        <taxon>Lysobacterales</taxon>
        <taxon>Rhodanobacteraceae</taxon>
        <taxon>Dyella</taxon>
    </lineage>
</organism>
<gene>
    <name evidence="1" type="ORF">DWU98_07210</name>
</gene>
<sequence>MNTPEQRRAPRKRPDYAVTVTDVITGQPLGHVGNLSSNGMLLISHHAPRSEAIYQVNLPLPAHDGSMPAIEVGIQEQWHEPAATPGQIWSGYRIIAIGTSDAAHLERWLLHA</sequence>
<dbReference type="RefSeq" id="WP_115494821.1">
    <property type="nucleotide sequence ID" value="NZ_QRBE01000003.1"/>
</dbReference>